<proteinExistence type="predicted"/>
<dbReference type="InterPro" id="IPR011990">
    <property type="entry name" value="TPR-like_helical_dom_sf"/>
</dbReference>
<dbReference type="EMBL" id="FPHQ01000059">
    <property type="protein sequence ID" value="SFV76156.1"/>
    <property type="molecule type" value="Genomic_DNA"/>
</dbReference>
<dbReference type="InterPro" id="IPR052945">
    <property type="entry name" value="Mitotic_Regulator"/>
</dbReference>
<name>A0A1W1D6X0_9ZZZZ</name>
<organism evidence="1">
    <name type="scientific">hydrothermal vent metagenome</name>
    <dbReference type="NCBI Taxonomy" id="652676"/>
    <lineage>
        <taxon>unclassified sequences</taxon>
        <taxon>metagenomes</taxon>
        <taxon>ecological metagenomes</taxon>
    </lineage>
</organism>
<accession>A0A1W1D6X0</accession>
<protein>
    <recommendedName>
        <fullName evidence="3">TETRATRICOPEPTIDE REPEAT FAMILY PROTEIN</fullName>
    </recommendedName>
</protein>
<evidence type="ECO:0000313" key="2">
    <source>
        <dbReference type="EMBL" id="SFV79941.1"/>
    </source>
</evidence>
<evidence type="ECO:0000313" key="1">
    <source>
        <dbReference type="EMBL" id="SFV76156.1"/>
    </source>
</evidence>
<dbReference type="SUPFAM" id="SSF81901">
    <property type="entry name" value="HCP-like"/>
    <property type="match status" value="1"/>
</dbReference>
<dbReference type="InterPro" id="IPR006597">
    <property type="entry name" value="Sel1-like"/>
</dbReference>
<evidence type="ECO:0008006" key="3">
    <source>
        <dbReference type="Google" id="ProtNLM"/>
    </source>
</evidence>
<dbReference type="PANTHER" id="PTHR43628">
    <property type="entry name" value="ACTIVATOR OF C KINASE PROTEIN 1-RELATED"/>
    <property type="match status" value="1"/>
</dbReference>
<dbReference type="EMBL" id="FPHU01000021">
    <property type="protein sequence ID" value="SFV79941.1"/>
    <property type="molecule type" value="Genomic_DNA"/>
</dbReference>
<gene>
    <name evidence="1" type="ORF">MNB_SUP05-10-46</name>
    <name evidence="2" type="ORF">MNB_SUP05-13-232</name>
</gene>
<dbReference type="PANTHER" id="PTHR43628:SF1">
    <property type="entry name" value="CHITIN SYNTHASE REGULATORY FACTOR 2-RELATED"/>
    <property type="match status" value="1"/>
</dbReference>
<dbReference type="SMART" id="SM00671">
    <property type="entry name" value="SEL1"/>
    <property type="match status" value="2"/>
</dbReference>
<reference evidence="1" key="1">
    <citation type="submission" date="2016-10" db="EMBL/GenBank/DDBJ databases">
        <authorList>
            <person name="de Groot N.N."/>
        </authorList>
    </citation>
    <scope>NUCLEOTIDE SEQUENCE</scope>
</reference>
<sequence>MTQDSDPQTVINLAHQGDSQAQYKLGLMYELGMGIDKDLNQAFAWYQKSANQEYAKAQYNLGIFYALAKGVEKDIEQSKYWVKKAHENGYSGSSIF</sequence>
<dbReference type="AlphaFoldDB" id="A0A1W1D6X0"/>
<dbReference type="Gene3D" id="1.25.40.10">
    <property type="entry name" value="Tetratricopeptide repeat domain"/>
    <property type="match status" value="1"/>
</dbReference>
<dbReference type="Pfam" id="PF08238">
    <property type="entry name" value="Sel1"/>
    <property type="match status" value="2"/>
</dbReference>